<reference evidence="2" key="2">
    <citation type="submission" date="2023-01" db="EMBL/GenBank/DDBJ databases">
        <authorList>
            <person name="Sun Q."/>
            <person name="Evtushenko L."/>
        </authorList>
    </citation>
    <scope>NUCLEOTIDE SEQUENCE</scope>
    <source>
        <strain evidence="2">VKM Ac-1321</strain>
    </source>
</reference>
<dbReference type="Pfam" id="PF00583">
    <property type="entry name" value="Acetyltransf_1"/>
    <property type="match status" value="1"/>
</dbReference>
<dbReference type="GO" id="GO:0016747">
    <property type="term" value="F:acyltransferase activity, transferring groups other than amino-acyl groups"/>
    <property type="evidence" value="ECO:0007669"/>
    <property type="project" value="InterPro"/>
</dbReference>
<proteinExistence type="predicted"/>
<dbReference type="Gene3D" id="3.40.630.30">
    <property type="match status" value="1"/>
</dbReference>
<evidence type="ECO:0000313" key="2">
    <source>
        <dbReference type="EMBL" id="GLK98564.1"/>
    </source>
</evidence>
<dbReference type="PROSITE" id="PS51186">
    <property type="entry name" value="GNAT"/>
    <property type="match status" value="1"/>
</dbReference>
<dbReference type="InterPro" id="IPR016181">
    <property type="entry name" value="Acyl_CoA_acyltransferase"/>
</dbReference>
<accession>A0A9W6KEH1</accession>
<dbReference type="AlphaFoldDB" id="A0A9W6KEH1"/>
<organism evidence="2 3">
    <name type="scientific">Dactylosporangium matsuzakiense</name>
    <dbReference type="NCBI Taxonomy" id="53360"/>
    <lineage>
        <taxon>Bacteria</taxon>
        <taxon>Bacillati</taxon>
        <taxon>Actinomycetota</taxon>
        <taxon>Actinomycetes</taxon>
        <taxon>Micromonosporales</taxon>
        <taxon>Micromonosporaceae</taxon>
        <taxon>Dactylosporangium</taxon>
    </lineage>
</organism>
<gene>
    <name evidence="2" type="ORF">GCM10017581_003050</name>
</gene>
<evidence type="ECO:0000313" key="3">
    <source>
        <dbReference type="Proteomes" id="UP001143480"/>
    </source>
</evidence>
<dbReference type="SUPFAM" id="SSF55729">
    <property type="entry name" value="Acyl-CoA N-acyltransferases (Nat)"/>
    <property type="match status" value="1"/>
</dbReference>
<comment type="caution">
    <text evidence="2">The sequence shown here is derived from an EMBL/GenBank/DDBJ whole genome shotgun (WGS) entry which is preliminary data.</text>
</comment>
<keyword evidence="3" id="KW-1185">Reference proteome</keyword>
<protein>
    <submittedName>
        <fullName evidence="2">N-acetyltransferase</fullName>
    </submittedName>
</protein>
<dbReference type="InterPro" id="IPR000182">
    <property type="entry name" value="GNAT_dom"/>
</dbReference>
<dbReference type="Proteomes" id="UP001143480">
    <property type="component" value="Unassembled WGS sequence"/>
</dbReference>
<reference evidence="2" key="1">
    <citation type="journal article" date="2014" name="Int. J. Syst. Evol. Microbiol.">
        <title>Complete genome sequence of Corynebacterium casei LMG S-19264T (=DSM 44701T), isolated from a smear-ripened cheese.</title>
        <authorList>
            <consortium name="US DOE Joint Genome Institute (JGI-PGF)"/>
            <person name="Walter F."/>
            <person name="Albersmeier A."/>
            <person name="Kalinowski J."/>
            <person name="Ruckert C."/>
        </authorList>
    </citation>
    <scope>NUCLEOTIDE SEQUENCE</scope>
    <source>
        <strain evidence="2">VKM Ac-1321</strain>
    </source>
</reference>
<name>A0A9W6KEH1_9ACTN</name>
<feature type="domain" description="N-acetyltransferase" evidence="1">
    <location>
        <begin position="3"/>
        <end position="159"/>
    </location>
</feature>
<evidence type="ECO:0000259" key="1">
    <source>
        <dbReference type="PROSITE" id="PS51186"/>
    </source>
</evidence>
<dbReference type="RefSeq" id="WP_261963775.1">
    <property type="nucleotide sequence ID" value="NZ_BAAAXA010000003.1"/>
</dbReference>
<dbReference type="EMBL" id="BSFP01000001">
    <property type="protein sequence ID" value="GLK98564.1"/>
    <property type="molecule type" value="Genomic_DNA"/>
</dbReference>
<sequence length="159" mass="17110">MGISVRRATLADTDELIRLRIVMLSAMEGSRVPPGDWSRRAAAELHRRLPGPDASLAAFVVDRPAGPGLAACAVGTIDVHLGSPGNPDGSIGYIFNVATDEEYRRRGLSTACLEALLAWFGERAVPTVRLFATPDGQSVYERLGFTRETNTAMRLKLGS</sequence>
<dbReference type="CDD" id="cd04301">
    <property type="entry name" value="NAT_SF"/>
    <property type="match status" value="1"/>
</dbReference>